<evidence type="ECO:0000256" key="1">
    <source>
        <dbReference type="ARBA" id="ARBA00010016"/>
    </source>
</evidence>
<dbReference type="STRING" id="1088818.A0A2I0B343"/>
<dbReference type="InterPro" id="IPR007573">
    <property type="entry name" value="QWRF"/>
</dbReference>
<reference evidence="3 4" key="1">
    <citation type="journal article" date="2017" name="Nature">
        <title>The Apostasia genome and the evolution of orchids.</title>
        <authorList>
            <person name="Zhang G.Q."/>
            <person name="Liu K.W."/>
            <person name="Li Z."/>
            <person name="Lohaus R."/>
            <person name="Hsiao Y.Y."/>
            <person name="Niu S.C."/>
            <person name="Wang J.Y."/>
            <person name="Lin Y.C."/>
            <person name="Xu Q."/>
            <person name="Chen L.J."/>
            <person name="Yoshida K."/>
            <person name="Fujiwara S."/>
            <person name="Wang Z.W."/>
            <person name="Zhang Y.Q."/>
            <person name="Mitsuda N."/>
            <person name="Wang M."/>
            <person name="Liu G.H."/>
            <person name="Pecoraro L."/>
            <person name="Huang H.X."/>
            <person name="Xiao X.J."/>
            <person name="Lin M."/>
            <person name="Wu X.Y."/>
            <person name="Wu W.L."/>
            <person name="Chen Y.Y."/>
            <person name="Chang S.B."/>
            <person name="Sakamoto S."/>
            <person name="Ohme-Takagi M."/>
            <person name="Yagi M."/>
            <person name="Zeng S.J."/>
            <person name="Shen C.Y."/>
            <person name="Yeh C.M."/>
            <person name="Luo Y.B."/>
            <person name="Tsai W.C."/>
            <person name="Van de Peer Y."/>
            <person name="Liu Z.J."/>
        </authorList>
    </citation>
    <scope>NUCLEOTIDE SEQUENCE [LARGE SCALE GENOMIC DNA]</scope>
    <source>
        <strain evidence="4">cv. Shenzhen</strain>
        <tissue evidence="3">Stem</tissue>
    </source>
</reference>
<protein>
    <submittedName>
        <fullName evidence="3">Uncharacterized protein</fullName>
    </submittedName>
</protein>
<evidence type="ECO:0000313" key="3">
    <source>
        <dbReference type="EMBL" id="PKA62209.1"/>
    </source>
</evidence>
<organism evidence="3 4">
    <name type="scientific">Apostasia shenzhenica</name>
    <dbReference type="NCBI Taxonomy" id="1088818"/>
    <lineage>
        <taxon>Eukaryota</taxon>
        <taxon>Viridiplantae</taxon>
        <taxon>Streptophyta</taxon>
        <taxon>Embryophyta</taxon>
        <taxon>Tracheophyta</taxon>
        <taxon>Spermatophyta</taxon>
        <taxon>Magnoliopsida</taxon>
        <taxon>Liliopsida</taxon>
        <taxon>Asparagales</taxon>
        <taxon>Orchidaceae</taxon>
        <taxon>Apostasioideae</taxon>
        <taxon>Apostasia</taxon>
    </lineage>
</organism>
<gene>
    <name evidence="3" type="ORF">AXF42_Ash015094</name>
</gene>
<comment type="similarity">
    <text evidence="1">Belongs to the QWRF family.</text>
</comment>
<accession>A0A2I0B343</accession>
<feature type="region of interest" description="Disordered" evidence="2">
    <location>
        <begin position="50"/>
        <end position="134"/>
    </location>
</feature>
<dbReference type="EMBL" id="KZ451919">
    <property type="protein sequence ID" value="PKA62209.1"/>
    <property type="molecule type" value="Genomic_DNA"/>
</dbReference>
<evidence type="ECO:0000256" key="2">
    <source>
        <dbReference type="SAM" id="MobiDB-lite"/>
    </source>
</evidence>
<feature type="compositionally biased region" description="Low complexity" evidence="2">
    <location>
        <begin position="78"/>
        <end position="90"/>
    </location>
</feature>
<keyword evidence="4" id="KW-1185">Reference proteome</keyword>
<evidence type="ECO:0000313" key="4">
    <source>
        <dbReference type="Proteomes" id="UP000236161"/>
    </source>
</evidence>
<dbReference type="Proteomes" id="UP000236161">
    <property type="component" value="Unassembled WGS sequence"/>
</dbReference>
<dbReference type="OrthoDB" id="1924320at2759"/>
<feature type="compositionally biased region" description="Polar residues" evidence="2">
    <location>
        <begin position="55"/>
        <end position="64"/>
    </location>
</feature>
<dbReference type="PANTHER" id="PTHR31807">
    <property type="entry name" value="AUGMIN FAMILY MEMBER"/>
    <property type="match status" value="1"/>
</dbReference>
<feature type="compositionally biased region" description="Low complexity" evidence="2">
    <location>
        <begin position="98"/>
        <end position="108"/>
    </location>
</feature>
<sequence>MDVCKDELLVLATSEKQNIILPKIRTGASSKYNAQIMDLRLGHCPSPLVGRTPLISGTSVNRSQSAERKRPNTPPSSSPSSPSNRHSAPPLSRPSTPPSSTSSRSTTPVRGSIIEKQNTSRKALGGRATDSLWPSMRSLSSSFHSESFDHMNKKDKSARCPVEHTLKPSSLTAYENERATLTGRNVSEQSENYCPFQSTQSRVVDQHRWPGMKGGKVSSMTFSRSMDLTDRIGKTASLMLQSQGISTTMRLPSTDCISKSIQNLKNLMDLKESSIDKTNISQHDMSFSVNESSTYPSKTSSLPVVSLCRPSSLNKASAGYSSSSKGAISQVNLLPTIRYTSDNKKGLKGTDIEDAHHLRLFYNFELLWCFVNSRAEAMLANQRIASMSMLNDMCNAISELHDSVALKRINVQRLKQKLKLEFLLKEQVAYLEDWIALEEEHSTSLSMTVQALKSSTIRLPINGGARADVRAIKNAVSSAIDVMQAMGSSVCHLLSKVEGTKGLVLQVSAIAAEEKELLDESRVLLAATAAMQVEECSLITHILQQLRQDMHVEY</sequence>
<dbReference type="GO" id="GO:0005880">
    <property type="term" value="C:nuclear microtubule"/>
    <property type="evidence" value="ECO:0007669"/>
    <property type="project" value="TreeGrafter"/>
</dbReference>
<dbReference type="GO" id="GO:0005737">
    <property type="term" value="C:cytoplasm"/>
    <property type="evidence" value="ECO:0007669"/>
    <property type="project" value="TreeGrafter"/>
</dbReference>
<proteinExistence type="inferred from homology"/>
<dbReference type="PANTHER" id="PTHR31807:SF37">
    <property type="entry name" value="HAUS AUGMIN-LIKE COMPLEX SUBUNIT 8"/>
    <property type="match status" value="1"/>
</dbReference>
<dbReference type="GO" id="GO:0051225">
    <property type="term" value="P:spindle assembly"/>
    <property type="evidence" value="ECO:0007669"/>
    <property type="project" value="TreeGrafter"/>
</dbReference>
<dbReference type="AlphaFoldDB" id="A0A2I0B343"/>
<name>A0A2I0B343_9ASPA</name>
<dbReference type="GO" id="GO:0008017">
    <property type="term" value="F:microtubule binding"/>
    <property type="evidence" value="ECO:0007669"/>
    <property type="project" value="TreeGrafter"/>
</dbReference>
<dbReference type="Pfam" id="PF04484">
    <property type="entry name" value="QWRF"/>
    <property type="match status" value="1"/>
</dbReference>